<feature type="domain" description="BSD" evidence="2">
    <location>
        <begin position="205"/>
        <end position="257"/>
    </location>
</feature>
<feature type="region of interest" description="Disordered" evidence="1">
    <location>
        <begin position="273"/>
        <end position="369"/>
    </location>
</feature>
<dbReference type="GO" id="GO:0005737">
    <property type="term" value="C:cytoplasm"/>
    <property type="evidence" value="ECO:0007669"/>
    <property type="project" value="TreeGrafter"/>
</dbReference>
<dbReference type="PANTHER" id="PTHR16019">
    <property type="entry name" value="SYNAPSE-ASSOCIATED PROTEIN"/>
    <property type="match status" value="1"/>
</dbReference>
<reference evidence="3 4" key="2">
    <citation type="submission" date="2018-11" db="EMBL/GenBank/DDBJ databases">
        <authorList>
            <consortium name="Pathogen Informatics"/>
        </authorList>
    </citation>
    <scope>NUCLEOTIDE SEQUENCE [LARGE SCALE GENOMIC DNA]</scope>
</reference>
<evidence type="ECO:0000259" key="2">
    <source>
        <dbReference type="PROSITE" id="PS50858"/>
    </source>
</evidence>
<sequence>MTFSIMITTFTTFELVKKDLSELGDVVANEASAIASSTVESVKHQAQSLQQIVSPVEEQAVLPGEVDGQRAEIVEKFACNGRSFVITRRHVLFQDQTPTTETESETGGGISAFSFGWAPKLPHMSTLSSSSWVKSFVDTVKSIAQEDTTADEDQHTEAIPPKPLSDSEKLLRRNHLPHCILYEIQTSKKTFVAEPDGDAELYAFWANEFKIGEYDEEINALLKNCPPMRALYQELVPSVLDNQTFWKRYFYKVYQTEMVQLCKKDSDLLSVGTETTESNQSTPSDKSSIGEKQWLLRTSDNSKNTSERSDKSADETWSVCSSTNIEIQSFQEIQDDSDGGPRTPKAANSRGASPEPNEKSTEGWVDWDE</sequence>
<reference evidence="5" key="1">
    <citation type="submission" date="2017-02" db="UniProtKB">
        <authorList>
            <consortium name="WormBaseParasite"/>
        </authorList>
    </citation>
    <scope>IDENTIFICATION</scope>
</reference>
<feature type="compositionally biased region" description="Basic and acidic residues" evidence="1">
    <location>
        <begin position="305"/>
        <end position="314"/>
    </location>
</feature>
<evidence type="ECO:0000256" key="1">
    <source>
        <dbReference type="SAM" id="MobiDB-lite"/>
    </source>
</evidence>
<feature type="compositionally biased region" description="Polar residues" evidence="1">
    <location>
        <begin position="318"/>
        <end position="332"/>
    </location>
</feature>
<evidence type="ECO:0000313" key="4">
    <source>
        <dbReference type="Proteomes" id="UP000267096"/>
    </source>
</evidence>
<dbReference type="WBParaSite" id="ASIM_0001542801-mRNA-1">
    <property type="protein sequence ID" value="ASIM_0001542801-mRNA-1"/>
    <property type="gene ID" value="ASIM_0001542801"/>
</dbReference>
<dbReference type="InterPro" id="IPR005607">
    <property type="entry name" value="BSD_dom"/>
</dbReference>
<evidence type="ECO:0000313" key="5">
    <source>
        <dbReference type="WBParaSite" id="ASIM_0001542801-mRNA-1"/>
    </source>
</evidence>
<feature type="compositionally biased region" description="Polar residues" evidence="1">
    <location>
        <begin position="273"/>
        <end position="287"/>
    </location>
</feature>
<dbReference type="AlphaFoldDB" id="A0A0M3K390"/>
<dbReference type="PROSITE" id="PS50858">
    <property type="entry name" value="BSD"/>
    <property type="match status" value="1"/>
</dbReference>
<gene>
    <name evidence="3" type="ORF">ASIM_LOCUS14837</name>
</gene>
<dbReference type="Pfam" id="PF03909">
    <property type="entry name" value="BSD"/>
    <property type="match status" value="1"/>
</dbReference>
<dbReference type="EMBL" id="UYRR01031956">
    <property type="protein sequence ID" value="VDK53489.1"/>
    <property type="molecule type" value="Genomic_DNA"/>
</dbReference>
<accession>A0A0M3K390</accession>
<proteinExistence type="predicted"/>
<dbReference type="OrthoDB" id="73788at2759"/>
<protein>
    <submittedName>
        <fullName evidence="5">BSD domain-containing protein</fullName>
    </submittedName>
</protein>
<organism evidence="5">
    <name type="scientific">Anisakis simplex</name>
    <name type="common">Herring worm</name>
    <dbReference type="NCBI Taxonomy" id="6269"/>
    <lineage>
        <taxon>Eukaryota</taxon>
        <taxon>Metazoa</taxon>
        <taxon>Ecdysozoa</taxon>
        <taxon>Nematoda</taxon>
        <taxon>Chromadorea</taxon>
        <taxon>Rhabditida</taxon>
        <taxon>Spirurina</taxon>
        <taxon>Ascaridomorpha</taxon>
        <taxon>Ascaridoidea</taxon>
        <taxon>Anisakidae</taxon>
        <taxon>Anisakis</taxon>
        <taxon>Anisakis simplex complex</taxon>
    </lineage>
</organism>
<dbReference type="InterPro" id="IPR051494">
    <property type="entry name" value="BSD_domain-containing"/>
</dbReference>
<dbReference type="InterPro" id="IPR035925">
    <property type="entry name" value="BSD_dom_sf"/>
</dbReference>
<dbReference type="Gene3D" id="1.10.3970.10">
    <property type="entry name" value="BSD domain"/>
    <property type="match status" value="1"/>
</dbReference>
<keyword evidence="4" id="KW-1185">Reference proteome</keyword>
<dbReference type="PANTHER" id="PTHR16019:SF5">
    <property type="entry name" value="BSD DOMAIN-CONTAINING PROTEIN 1"/>
    <property type="match status" value="1"/>
</dbReference>
<dbReference type="SUPFAM" id="SSF140383">
    <property type="entry name" value="BSD domain-like"/>
    <property type="match status" value="1"/>
</dbReference>
<name>A0A0M3K390_ANISI</name>
<dbReference type="Proteomes" id="UP000267096">
    <property type="component" value="Unassembled WGS sequence"/>
</dbReference>
<dbReference type="SMART" id="SM00751">
    <property type="entry name" value="BSD"/>
    <property type="match status" value="1"/>
</dbReference>
<evidence type="ECO:0000313" key="3">
    <source>
        <dbReference type="EMBL" id="VDK53489.1"/>
    </source>
</evidence>